<dbReference type="AlphaFoldDB" id="A0A367XJD9"/>
<sequence length="61" mass="6572">MIPVPDDGRRGFFYVAAGVSRRAKADITRATIGNDVIMTLPDGIHECNGDINARRSTGIGR</sequence>
<accession>A0A367XJD9</accession>
<gene>
    <name evidence="1" type="ORF">TH25_04470</name>
</gene>
<dbReference type="EMBL" id="JPWH01000002">
    <property type="protein sequence ID" value="RCK53766.1"/>
    <property type="molecule type" value="Genomic_DNA"/>
</dbReference>
<reference evidence="1 2" key="1">
    <citation type="submission" date="2014-07" db="EMBL/GenBank/DDBJ databases">
        <title>Draft genome sequence of Thalassospira profundimaris S25-3-2.</title>
        <authorList>
            <person name="Lai Q."/>
            <person name="Shao Z."/>
        </authorList>
    </citation>
    <scope>NUCLEOTIDE SEQUENCE [LARGE SCALE GENOMIC DNA]</scope>
    <source>
        <strain evidence="1 2">S25-3-2</strain>
    </source>
</reference>
<protein>
    <submittedName>
        <fullName evidence="1">Uncharacterized protein</fullName>
    </submittedName>
</protein>
<evidence type="ECO:0000313" key="1">
    <source>
        <dbReference type="EMBL" id="RCK53766.1"/>
    </source>
</evidence>
<organism evidence="1 2">
    <name type="scientific">Thalassospira profundimaris</name>
    <dbReference type="NCBI Taxonomy" id="502049"/>
    <lineage>
        <taxon>Bacteria</taxon>
        <taxon>Pseudomonadati</taxon>
        <taxon>Pseudomonadota</taxon>
        <taxon>Alphaproteobacteria</taxon>
        <taxon>Rhodospirillales</taxon>
        <taxon>Thalassospiraceae</taxon>
        <taxon>Thalassospira</taxon>
    </lineage>
</organism>
<name>A0A367XJD9_9PROT</name>
<evidence type="ECO:0000313" key="2">
    <source>
        <dbReference type="Proteomes" id="UP000252517"/>
    </source>
</evidence>
<comment type="caution">
    <text evidence="1">The sequence shown here is derived from an EMBL/GenBank/DDBJ whole genome shotgun (WGS) entry which is preliminary data.</text>
</comment>
<proteinExistence type="predicted"/>
<dbReference type="Proteomes" id="UP000252517">
    <property type="component" value="Unassembled WGS sequence"/>
</dbReference>